<dbReference type="EMBL" id="RIBS01000001">
    <property type="protein sequence ID" value="RNF86221.1"/>
    <property type="molecule type" value="Genomic_DNA"/>
</dbReference>
<sequence>MLTKHFLFFFGMLGAFNGIGAASFLWWQSKGKPTQRWLSLLILVVGVRTGKSVAFHFWPGIPKIVIQIGLTACFLIGPCLFFLVRSSQGDTPGPGRADRWHIAGLLSVAVAVNVFLPYADHVDLWQQVITPGITYSWLGYLLLATSQVYLHRKGHPGTPSDPLLLGAVVGAWFIWIAYYTSGYTSYIVGALSFTFVLAASVLVYLRLRSGQAPIEPYQDRRIPDSEAAAQLQALAELMTRERLHLDPGLTLPRLARRLGMPKTRLSQLLNDNNQTSFKQYLAQLRVVEAKALLRQLPPKPLEVVAQEAGFQSMSTFHSAFKKLQGATPAAFRADKTDSEKRFQHS</sequence>
<evidence type="ECO:0000313" key="7">
    <source>
        <dbReference type="Proteomes" id="UP000267049"/>
    </source>
</evidence>
<dbReference type="InterPro" id="IPR018060">
    <property type="entry name" value="HTH_AraC"/>
</dbReference>
<keyword evidence="1" id="KW-0805">Transcription regulation</keyword>
<evidence type="ECO:0000256" key="4">
    <source>
        <dbReference type="SAM" id="Phobius"/>
    </source>
</evidence>
<feature type="transmembrane region" description="Helical" evidence="4">
    <location>
        <begin position="64"/>
        <end position="84"/>
    </location>
</feature>
<dbReference type="InterPro" id="IPR009057">
    <property type="entry name" value="Homeodomain-like_sf"/>
</dbReference>
<dbReference type="InterPro" id="IPR018062">
    <property type="entry name" value="HTH_AraC-typ_CS"/>
</dbReference>
<dbReference type="GO" id="GO:0043565">
    <property type="term" value="F:sequence-specific DNA binding"/>
    <property type="evidence" value="ECO:0007669"/>
    <property type="project" value="InterPro"/>
</dbReference>
<keyword evidence="2" id="KW-0238">DNA-binding</keyword>
<evidence type="ECO:0000256" key="2">
    <source>
        <dbReference type="ARBA" id="ARBA00023125"/>
    </source>
</evidence>
<evidence type="ECO:0000256" key="1">
    <source>
        <dbReference type="ARBA" id="ARBA00023015"/>
    </source>
</evidence>
<evidence type="ECO:0000313" key="6">
    <source>
        <dbReference type="EMBL" id="RNF86221.1"/>
    </source>
</evidence>
<dbReference type="GO" id="GO:0003700">
    <property type="term" value="F:DNA-binding transcription factor activity"/>
    <property type="evidence" value="ECO:0007669"/>
    <property type="project" value="InterPro"/>
</dbReference>
<keyword evidence="3" id="KW-0804">Transcription</keyword>
<dbReference type="SUPFAM" id="SSF46689">
    <property type="entry name" value="Homeodomain-like"/>
    <property type="match status" value="1"/>
</dbReference>
<dbReference type="PROSITE" id="PS00041">
    <property type="entry name" value="HTH_ARAC_FAMILY_1"/>
    <property type="match status" value="1"/>
</dbReference>
<organism evidence="6 7">
    <name type="scientific">Montanilutibacter psychrotolerans</name>
    <dbReference type="NCBI Taxonomy" id="1327343"/>
    <lineage>
        <taxon>Bacteria</taxon>
        <taxon>Pseudomonadati</taxon>
        <taxon>Pseudomonadota</taxon>
        <taxon>Gammaproteobacteria</taxon>
        <taxon>Lysobacterales</taxon>
        <taxon>Lysobacteraceae</taxon>
        <taxon>Montanilutibacter</taxon>
    </lineage>
</organism>
<dbReference type="PANTHER" id="PTHR43280">
    <property type="entry name" value="ARAC-FAMILY TRANSCRIPTIONAL REGULATOR"/>
    <property type="match status" value="1"/>
</dbReference>
<comment type="caution">
    <text evidence="6">The sequence shown here is derived from an EMBL/GenBank/DDBJ whole genome shotgun (WGS) entry which is preliminary data.</text>
</comment>
<keyword evidence="4" id="KW-0812">Transmembrane</keyword>
<dbReference type="SMART" id="SM00342">
    <property type="entry name" value="HTH_ARAC"/>
    <property type="match status" value="1"/>
</dbReference>
<gene>
    <name evidence="6" type="ORF">EER27_02020</name>
</gene>
<keyword evidence="4" id="KW-0472">Membrane</keyword>
<protein>
    <submittedName>
        <fullName evidence="6">AraC family transcriptional regulator</fullName>
    </submittedName>
</protein>
<evidence type="ECO:0000259" key="5">
    <source>
        <dbReference type="PROSITE" id="PS01124"/>
    </source>
</evidence>
<dbReference type="RefSeq" id="WP_123086340.1">
    <property type="nucleotide sequence ID" value="NZ_RIBS01000001.1"/>
</dbReference>
<dbReference type="Gene3D" id="1.10.10.60">
    <property type="entry name" value="Homeodomain-like"/>
    <property type="match status" value="1"/>
</dbReference>
<reference evidence="6 7" key="1">
    <citation type="submission" date="2018-11" db="EMBL/GenBank/DDBJ databases">
        <title>Lysobacter cryohumiis sp. nov., isolated from soil in the Tianshan Mountains, Xinjiang, China.</title>
        <authorList>
            <person name="Luo Y."/>
            <person name="Sheng H."/>
        </authorList>
    </citation>
    <scope>NUCLEOTIDE SEQUENCE [LARGE SCALE GENOMIC DNA]</scope>
    <source>
        <strain evidence="6 7">ZS60</strain>
    </source>
</reference>
<feature type="transmembrane region" description="Helical" evidence="4">
    <location>
        <begin position="186"/>
        <end position="205"/>
    </location>
</feature>
<evidence type="ECO:0000256" key="3">
    <source>
        <dbReference type="ARBA" id="ARBA00023163"/>
    </source>
</evidence>
<feature type="transmembrane region" description="Helical" evidence="4">
    <location>
        <begin position="124"/>
        <end position="143"/>
    </location>
</feature>
<feature type="transmembrane region" description="Helical" evidence="4">
    <location>
        <begin position="163"/>
        <end position="180"/>
    </location>
</feature>
<dbReference type="PROSITE" id="PS01124">
    <property type="entry name" value="HTH_ARAC_FAMILY_2"/>
    <property type="match status" value="1"/>
</dbReference>
<dbReference type="PANTHER" id="PTHR43280:SF29">
    <property type="entry name" value="ARAC-FAMILY TRANSCRIPTIONAL REGULATOR"/>
    <property type="match status" value="1"/>
</dbReference>
<dbReference type="OrthoDB" id="6283866at2"/>
<feature type="transmembrane region" description="Helical" evidence="4">
    <location>
        <begin position="6"/>
        <end position="26"/>
    </location>
</feature>
<accession>A0A3M8SXX2</accession>
<keyword evidence="7" id="KW-1185">Reference proteome</keyword>
<name>A0A3M8SXX2_9GAMM</name>
<feature type="transmembrane region" description="Helical" evidence="4">
    <location>
        <begin position="100"/>
        <end position="118"/>
    </location>
</feature>
<dbReference type="Proteomes" id="UP000267049">
    <property type="component" value="Unassembled WGS sequence"/>
</dbReference>
<feature type="domain" description="HTH araC/xylS-type" evidence="5">
    <location>
        <begin position="235"/>
        <end position="334"/>
    </location>
</feature>
<keyword evidence="4" id="KW-1133">Transmembrane helix</keyword>
<proteinExistence type="predicted"/>
<dbReference type="AlphaFoldDB" id="A0A3M8SXX2"/>
<dbReference type="Pfam" id="PF12833">
    <property type="entry name" value="HTH_18"/>
    <property type="match status" value="1"/>
</dbReference>